<feature type="compositionally biased region" description="Basic residues" evidence="8">
    <location>
        <begin position="75"/>
        <end position="85"/>
    </location>
</feature>
<evidence type="ECO:0000256" key="3">
    <source>
        <dbReference type="ARBA" id="ARBA00012757"/>
    </source>
</evidence>
<feature type="compositionally biased region" description="Basic and acidic residues" evidence="8">
    <location>
        <begin position="1"/>
        <end position="10"/>
    </location>
</feature>
<feature type="region of interest" description="Disordered" evidence="8">
    <location>
        <begin position="62"/>
        <end position="89"/>
    </location>
</feature>
<evidence type="ECO:0000256" key="5">
    <source>
        <dbReference type="ARBA" id="ARBA00034092"/>
    </source>
</evidence>
<dbReference type="Pfam" id="PF03868">
    <property type="entry name" value="Ribosomal_L6e_N"/>
    <property type="match status" value="1"/>
</dbReference>
<sequence length="1051" mass="120698">MDSKPAKAKEQLAPVGKRSTRVKGPAPKKVGRPRNYALVPGLMRFSKARMYQRKALYKRIKHGERPAHVGEGAPKPRKISKRAAPRRPLPLKKSLTPGTICILLSGRHKGKRVVFLKQLRTGLILVNGKIAFISCYNTSAVILRSYTPRKTSSYVYSSFGQLTSEDTYIGIYDEMLFVIGHIYGVLFVQRLCESFYRSFPREQMSIAPHRRFGPVAMSKNDTKKERYVVSDDKKKDQKEVDKVILTAMRKHPDAKLMWKYLRAVFGLRHGMFPHKRLFCEDYILKEVMDSGLFNDLKDYLDLGSLSSPDTTQRTFIAMRNEAKPDPIPISLMKSWLEDKFHAPSGVFEENFVPSDWSEIPEKFDKITDEDLRDFALVLNDEWKKLVKKIRFEGFAYNSRYSLYYLPSPFPVTGGRFREFHYWDTYWILKGLLSSGMWKTARGMLLNMVLLVEDLGFVPEGGRVYYQHRSGPPMFIPMVKMFEESMREILGYAFLGTKAHNSSFGMDTYWILKGLLSSGMWKTARGILLNMVLLVEDLGFVPEGGRVYYQHRSGPPMFIPMVKMFEESMREILGYAFLGTKAHNSSFGIDYLDSLENELEFWLESRLVQFKHGGKERIACRYSVDSNFPRAEEFPEDYRMGLQLEKAVEKLDYFSEVKSASESGWLSSSRWMPWKNSSDFSSNLNLNQTRFIACRYSVDSNFPRAEEFPEDYRMGLQLEKAVEKLDYFSEVKSASESGWLSSSRWMPWKNSSDFSSSDFKHLPETSQVLPVDLNALMCYNARVLAEYYEKVTGDKNNVMAVKYRNTSRMFAEVIKDLMYDPQSGSWFDFSLRTMSQRKGFYLSNVYPLWLDCLGDNVNKEQVGLKFLQYLKKNRTSTFGRRSPLGFPGGVPVSMTPDGLDWDFPNVYPPLVHVLVEALGSVGHPDTDAAAFRIAQQLVTSVERTYNETGLFFRMEQVGLKFLQYLKKNRTSTFGRRSPLGFPGGVPVSMTPDGLDWDFPNVYPPLVHVLVEALGSVGHPDTDAAAFRIAQQLVTSVERTYNETGLFFRMVRN</sequence>
<keyword evidence="11" id="KW-1185">Reference proteome</keyword>
<evidence type="ECO:0000256" key="6">
    <source>
        <dbReference type="ARBA" id="ARBA00046388"/>
    </source>
</evidence>
<evidence type="ECO:0000256" key="2">
    <source>
        <dbReference type="ARBA" id="ARBA00005615"/>
    </source>
</evidence>
<dbReference type="InterPro" id="IPR000915">
    <property type="entry name" value="60S_ribosomal_eL6"/>
</dbReference>
<dbReference type="OrthoDB" id="2436667at2759"/>
<feature type="domain" description="Large ribosomal subunit protein uL6 N-terminal" evidence="9">
    <location>
        <begin position="27"/>
        <end position="61"/>
    </location>
</feature>
<gene>
    <name evidence="10" type="ORF">NMOB1V02_LOCUS9840</name>
</gene>
<dbReference type="GO" id="GO:0005993">
    <property type="term" value="P:trehalose catabolic process"/>
    <property type="evidence" value="ECO:0007669"/>
    <property type="project" value="TreeGrafter"/>
</dbReference>
<reference evidence="10" key="1">
    <citation type="submission" date="2020-11" db="EMBL/GenBank/DDBJ databases">
        <authorList>
            <person name="Tran Van P."/>
        </authorList>
    </citation>
    <scope>NUCLEOTIDE SEQUENCE</scope>
</reference>
<evidence type="ECO:0000259" key="9">
    <source>
        <dbReference type="Pfam" id="PF03868"/>
    </source>
</evidence>
<dbReference type="InterPro" id="IPR008991">
    <property type="entry name" value="Translation_prot_SH3-like_sf"/>
</dbReference>
<dbReference type="EC" id="3.2.1.28" evidence="3 7"/>
<dbReference type="InterPro" id="IPR001661">
    <property type="entry name" value="Glyco_hydro_37"/>
</dbReference>
<dbReference type="Pfam" id="PF01159">
    <property type="entry name" value="Ribosomal_L6e"/>
    <property type="match status" value="1"/>
</dbReference>
<dbReference type="Gene3D" id="1.50.10.10">
    <property type="match status" value="4"/>
</dbReference>
<dbReference type="PANTHER" id="PTHR23403">
    <property type="entry name" value="TREHALASE"/>
    <property type="match status" value="1"/>
</dbReference>
<dbReference type="AlphaFoldDB" id="A0A7R9BX97"/>
<dbReference type="Pfam" id="PF01204">
    <property type="entry name" value="Trehalase"/>
    <property type="match status" value="4"/>
</dbReference>
<comment type="catalytic activity">
    <reaction evidence="1 7">
        <text>alpha,alpha-trehalose + H2O = alpha-D-glucose + beta-D-glucose</text>
        <dbReference type="Rhea" id="RHEA:32675"/>
        <dbReference type="ChEBI" id="CHEBI:15377"/>
        <dbReference type="ChEBI" id="CHEBI:15903"/>
        <dbReference type="ChEBI" id="CHEBI:16551"/>
        <dbReference type="ChEBI" id="CHEBI:17925"/>
        <dbReference type="EC" id="3.2.1.28"/>
    </reaction>
</comment>
<evidence type="ECO:0000256" key="8">
    <source>
        <dbReference type="SAM" id="MobiDB-lite"/>
    </source>
</evidence>
<organism evidence="10">
    <name type="scientific">Notodromas monacha</name>
    <dbReference type="NCBI Taxonomy" id="399045"/>
    <lineage>
        <taxon>Eukaryota</taxon>
        <taxon>Metazoa</taxon>
        <taxon>Ecdysozoa</taxon>
        <taxon>Arthropoda</taxon>
        <taxon>Crustacea</taxon>
        <taxon>Oligostraca</taxon>
        <taxon>Ostracoda</taxon>
        <taxon>Podocopa</taxon>
        <taxon>Podocopida</taxon>
        <taxon>Cypridocopina</taxon>
        <taxon>Cypridoidea</taxon>
        <taxon>Cyprididae</taxon>
        <taxon>Notodromas</taxon>
    </lineage>
</organism>
<comment type="subunit">
    <text evidence="6">Component of the large ribosomal subunit. May bind IPO9 with low affinity.</text>
</comment>
<keyword evidence="7" id="KW-0326">Glycosidase</keyword>
<feature type="region of interest" description="Disordered" evidence="8">
    <location>
        <begin position="1"/>
        <end position="33"/>
    </location>
</feature>
<name>A0A7R9BX97_9CRUS</name>
<evidence type="ECO:0000313" key="11">
    <source>
        <dbReference type="Proteomes" id="UP000678499"/>
    </source>
</evidence>
<dbReference type="InterPro" id="IPR008928">
    <property type="entry name" value="6-hairpin_glycosidase_sf"/>
</dbReference>
<dbReference type="InterPro" id="IPR012341">
    <property type="entry name" value="6hp_glycosidase-like_sf"/>
</dbReference>
<keyword evidence="7" id="KW-0378">Hydrolase</keyword>
<dbReference type="GO" id="GO:0005840">
    <property type="term" value="C:ribosome"/>
    <property type="evidence" value="ECO:0007669"/>
    <property type="project" value="InterPro"/>
</dbReference>
<dbReference type="SUPFAM" id="SSF48208">
    <property type="entry name" value="Six-hairpin glycosidases"/>
    <property type="match status" value="4"/>
</dbReference>
<protein>
    <recommendedName>
        <fullName evidence="4 7">Trehalase</fullName>
        <ecNumber evidence="3 7">3.2.1.28</ecNumber>
    </recommendedName>
    <alternativeName>
        <fullName evidence="7">Alpha-trehalose glucohydrolase</fullName>
    </alternativeName>
</protein>
<dbReference type="EMBL" id="OA885637">
    <property type="protein sequence ID" value="CAD7282211.1"/>
    <property type="molecule type" value="Genomic_DNA"/>
</dbReference>
<dbReference type="GO" id="GO:0003735">
    <property type="term" value="F:structural constituent of ribosome"/>
    <property type="evidence" value="ECO:0007669"/>
    <property type="project" value="InterPro"/>
</dbReference>
<dbReference type="EMBL" id="CAJPEX010003600">
    <property type="protein sequence ID" value="CAG0922363.1"/>
    <property type="molecule type" value="Genomic_DNA"/>
</dbReference>
<dbReference type="Proteomes" id="UP000678499">
    <property type="component" value="Unassembled WGS sequence"/>
</dbReference>
<accession>A0A7R9BX97</accession>
<evidence type="ECO:0000256" key="7">
    <source>
        <dbReference type="RuleBase" id="RU361180"/>
    </source>
</evidence>
<proteinExistence type="inferred from homology"/>
<evidence type="ECO:0000256" key="4">
    <source>
        <dbReference type="ARBA" id="ARBA00019905"/>
    </source>
</evidence>
<evidence type="ECO:0000313" key="10">
    <source>
        <dbReference type="EMBL" id="CAD7282211.1"/>
    </source>
</evidence>
<dbReference type="PANTHER" id="PTHR23403:SF1">
    <property type="entry name" value="TREHALASE"/>
    <property type="match status" value="1"/>
</dbReference>
<dbReference type="SUPFAM" id="SSF50104">
    <property type="entry name" value="Translation proteins SH3-like domain"/>
    <property type="match status" value="1"/>
</dbReference>
<comment type="function">
    <text evidence="5">Component of the large ribosomal subunit. The ribosome is a large ribonucleoprotein complex responsible for the synthesis of proteins in the cell.</text>
</comment>
<comment type="similarity">
    <text evidence="2 7">Belongs to the glycosyl hydrolase 37 family.</text>
</comment>
<evidence type="ECO:0000256" key="1">
    <source>
        <dbReference type="ARBA" id="ARBA00001576"/>
    </source>
</evidence>
<dbReference type="PRINTS" id="PR00744">
    <property type="entry name" value="GLHYDRLASE37"/>
</dbReference>
<dbReference type="InterPro" id="IPR005568">
    <property type="entry name" value="Ribosomal_uL6_N"/>
</dbReference>
<dbReference type="GO" id="GO:0006412">
    <property type="term" value="P:translation"/>
    <property type="evidence" value="ECO:0007669"/>
    <property type="project" value="InterPro"/>
</dbReference>
<dbReference type="GO" id="GO:0004555">
    <property type="term" value="F:alpha,alpha-trehalase activity"/>
    <property type="evidence" value="ECO:0007669"/>
    <property type="project" value="UniProtKB-EC"/>
</dbReference>